<name>A0AA88D8P5_FICCA</name>
<dbReference type="AlphaFoldDB" id="A0AA88D8P5"/>
<keyword evidence="2" id="KW-1185">Reference proteome</keyword>
<proteinExistence type="predicted"/>
<protein>
    <submittedName>
        <fullName evidence="1">Uncharacterized protein</fullName>
    </submittedName>
</protein>
<dbReference type="Proteomes" id="UP001187192">
    <property type="component" value="Unassembled WGS sequence"/>
</dbReference>
<evidence type="ECO:0000313" key="2">
    <source>
        <dbReference type="Proteomes" id="UP001187192"/>
    </source>
</evidence>
<gene>
    <name evidence="1" type="ORF">TIFTF001_017808</name>
</gene>
<reference evidence="1" key="1">
    <citation type="submission" date="2023-07" db="EMBL/GenBank/DDBJ databases">
        <title>draft genome sequence of fig (Ficus carica).</title>
        <authorList>
            <person name="Takahashi T."/>
            <person name="Nishimura K."/>
        </authorList>
    </citation>
    <scope>NUCLEOTIDE SEQUENCE</scope>
</reference>
<dbReference type="EMBL" id="BTGU01000028">
    <property type="protein sequence ID" value="GMN48640.1"/>
    <property type="molecule type" value="Genomic_DNA"/>
</dbReference>
<comment type="caution">
    <text evidence="1">The sequence shown here is derived from an EMBL/GenBank/DDBJ whole genome shotgun (WGS) entry which is preliminary data.</text>
</comment>
<evidence type="ECO:0000313" key="1">
    <source>
        <dbReference type="EMBL" id="GMN48640.1"/>
    </source>
</evidence>
<organism evidence="1 2">
    <name type="scientific">Ficus carica</name>
    <name type="common">Common fig</name>
    <dbReference type="NCBI Taxonomy" id="3494"/>
    <lineage>
        <taxon>Eukaryota</taxon>
        <taxon>Viridiplantae</taxon>
        <taxon>Streptophyta</taxon>
        <taxon>Embryophyta</taxon>
        <taxon>Tracheophyta</taxon>
        <taxon>Spermatophyta</taxon>
        <taxon>Magnoliopsida</taxon>
        <taxon>eudicotyledons</taxon>
        <taxon>Gunneridae</taxon>
        <taxon>Pentapetalae</taxon>
        <taxon>rosids</taxon>
        <taxon>fabids</taxon>
        <taxon>Rosales</taxon>
        <taxon>Moraceae</taxon>
        <taxon>Ficeae</taxon>
        <taxon>Ficus</taxon>
    </lineage>
</organism>
<sequence length="199" mass="22012">MGSPDMTCFVLSCFACKREVPQSKGDTSRHAQGVHVLDLHLTDAMCPTIWAGAGVGTRTGTVTSTGHQMLGCWSEFIGVSLVEADRHMSDRIRSDACPSNAHNTWQLHGVEAFPFPFSPSKFVQSYSKLLTTLDKTIRYKLRSRCTRSSEKVIPHSPLYSYCEKMSELLMTPRTVTSPRRLLASRRALNLPALATAPPI</sequence>
<accession>A0AA88D8P5</accession>